<evidence type="ECO:0000313" key="3">
    <source>
        <dbReference type="EMBL" id="CAE4653109.1"/>
    </source>
</evidence>
<sequence length="828" mass="89577">MAPPGRPKAPPPPPPSAKAAAVCVAAPEPRKPVIVPEREMKPLRWKRLQLGQHFKEGVTVWDSVPELPADEELTDQLLRLFCKAVPVARAPSIDSNAPMNSERGSEAGEPKELHIIQGTIQRCGREGALAKLPPAAHVASALRQFDHGALLEGAPEGMQLCEVLRLVHDNACPTPVQQQKLEEARGRNPDQPLGNIERYMWEVSRVPAYNERLECWLYLSTWEEDLRPVRSNIEQFETILGCFRSTALPQLLGVVLTVGNYLNGGTKDGRADGFNLNLLRSGGIDSVRDNQSSGNLRRFVISTWLDKCRKGAAALLVDLRPALKNVKRTLEGCSGGGLRLQKQVKVSLERTCDEALSRLQAEFAEKLQMLQVVKGVTLPDSPTAVRMQSAFDTAQQRLGELQRMRDRAADRYTQLLGWLHHNAREPSEAFLMLWDDFLIPAECFEAQGPSKVKSMLKPIFCDDSVEIDVYGLGRLWEVNVGGLTARSRSTSATPRGRCSSQGPGEGGRGRPASTSSWQDWRRQPSREKLDPEVSSPSGSARPEGWPDTSSAAPTRASPTSKDSGLPPRPRQSSRNPSPCRRCFSTSLGGDQPVLSRARTSPELGISIEESAGEPPNEPTTPGTPPVVPSLKDRFQRLTAGPDGPGSARNRGSESPVPARDRCSGATIGSPEEDQYYRLALRHSLDSKSRGIMSSRSVYDLLGKDKQSTTRPMTHRGSTLGDAISCQVTPRGDAAEDAARGPPSQLTGGGQLGLPCGPPPRAVRGRTSSASLSGRPSAMQVTPPRALPPPPAMPPATKLGLPPKGKADEDPPCCGPPPRAVRSRAVRGG</sequence>
<feature type="compositionally biased region" description="Pro residues" evidence="1">
    <location>
        <begin position="784"/>
        <end position="793"/>
    </location>
</feature>
<dbReference type="GO" id="GO:0051015">
    <property type="term" value="F:actin filament binding"/>
    <property type="evidence" value="ECO:0007669"/>
    <property type="project" value="TreeGrafter"/>
</dbReference>
<feature type="domain" description="FH2" evidence="2">
    <location>
        <begin position="30"/>
        <end position="467"/>
    </location>
</feature>
<feature type="region of interest" description="Disordered" evidence="1">
    <location>
        <begin position="702"/>
        <end position="828"/>
    </location>
</feature>
<dbReference type="PANTHER" id="PTHR45920">
    <property type="entry name" value="FORMIN HOMOLOGY 2 DOMAIN CONTAINING, ISOFORM I"/>
    <property type="match status" value="1"/>
</dbReference>
<feature type="region of interest" description="Disordered" evidence="1">
    <location>
        <begin position="485"/>
        <end position="673"/>
    </location>
</feature>
<dbReference type="GO" id="GO:0005856">
    <property type="term" value="C:cytoskeleton"/>
    <property type="evidence" value="ECO:0007669"/>
    <property type="project" value="TreeGrafter"/>
</dbReference>
<dbReference type="SUPFAM" id="SSF101447">
    <property type="entry name" value="Formin homology 2 domain (FH2 domain)"/>
    <property type="match status" value="1"/>
</dbReference>
<feature type="compositionally biased region" description="Low complexity" evidence="1">
    <location>
        <begin position="570"/>
        <end position="581"/>
    </location>
</feature>
<dbReference type="SMART" id="SM00498">
    <property type="entry name" value="FH2"/>
    <property type="match status" value="1"/>
</dbReference>
<feature type="compositionally biased region" description="Polar residues" evidence="1">
    <location>
        <begin position="486"/>
        <end position="502"/>
    </location>
</feature>
<dbReference type="PROSITE" id="PS51444">
    <property type="entry name" value="FH2"/>
    <property type="match status" value="1"/>
</dbReference>
<reference evidence="4" key="1">
    <citation type="submission" date="2021-01" db="EMBL/GenBank/DDBJ databases">
        <authorList>
            <person name="Corre E."/>
            <person name="Pelletier E."/>
            <person name="Niang G."/>
            <person name="Scheremetjew M."/>
            <person name="Finn R."/>
            <person name="Kale V."/>
            <person name="Holt S."/>
            <person name="Cochrane G."/>
            <person name="Meng A."/>
            <person name="Brown T."/>
            <person name="Cohen L."/>
        </authorList>
    </citation>
    <scope>NUCLEOTIDE SEQUENCE</scope>
    <source>
        <strain evidence="4">CCMP3105</strain>
    </source>
</reference>
<proteinExistence type="predicted"/>
<dbReference type="InterPro" id="IPR042201">
    <property type="entry name" value="FH2_Formin_sf"/>
</dbReference>
<gene>
    <name evidence="3" type="ORF">AMON00008_LOCUS54535</name>
    <name evidence="4" type="ORF">AMON00008_LOCUS54536</name>
</gene>
<dbReference type="GO" id="GO:0030866">
    <property type="term" value="P:cortical actin cytoskeleton organization"/>
    <property type="evidence" value="ECO:0007669"/>
    <property type="project" value="TreeGrafter"/>
</dbReference>
<dbReference type="AlphaFoldDB" id="A0A6T1LHX8"/>
<dbReference type="PANTHER" id="PTHR45920:SF7">
    <property type="entry name" value="FORMIN-G"/>
    <property type="match status" value="1"/>
</dbReference>
<organism evidence="4">
    <name type="scientific">Alexandrium monilatum</name>
    <dbReference type="NCBI Taxonomy" id="311494"/>
    <lineage>
        <taxon>Eukaryota</taxon>
        <taxon>Sar</taxon>
        <taxon>Alveolata</taxon>
        <taxon>Dinophyceae</taxon>
        <taxon>Gonyaulacales</taxon>
        <taxon>Pyrocystaceae</taxon>
        <taxon>Alexandrium</taxon>
    </lineage>
</organism>
<dbReference type="InterPro" id="IPR015425">
    <property type="entry name" value="FH2_Formin"/>
</dbReference>
<name>A0A6T1LHX8_9DINO</name>
<accession>A0A6T1LHX8</accession>
<dbReference type="EMBL" id="HBNR01076691">
    <property type="protein sequence ID" value="CAE4653110.1"/>
    <property type="molecule type" value="Transcribed_RNA"/>
</dbReference>
<dbReference type="GO" id="GO:0005737">
    <property type="term" value="C:cytoplasm"/>
    <property type="evidence" value="ECO:0007669"/>
    <property type="project" value="TreeGrafter"/>
</dbReference>
<feature type="compositionally biased region" description="Pro residues" evidence="1">
    <location>
        <begin position="615"/>
        <end position="627"/>
    </location>
</feature>
<dbReference type="EMBL" id="HBNR01076690">
    <property type="protein sequence ID" value="CAE4653109.1"/>
    <property type="molecule type" value="Transcribed_RNA"/>
</dbReference>
<dbReference type="Gene3D" id="1.20.58.2220">
    <property type="entry name" value="Formin, FH2 domain"/>
    <property type="match status" value="1"/>
</dbReference>
<feature type="compositionally biased region" description="Low complexity" evidence="1">
    <location>
        <begin position="546"/>
        <end position="560"/>
    </location>
</feature>
<evidence type="ECO:0000256" key="1">
    <source>
        <dbReference type="SAM" id="MobiDB-lite"/>
    </source>
</evidence>
<evidence type="ECO:0000313" key="4">
    <source>
        <dbReference type="EMBL" id="CAE4653110.1"/>
    </source>
</evidence>
<feature type="compositionally biased region" description="Pro residues" evidence="1">
    <location>
        <begin position="1"/>
        <end position="16"/>
    </location>
</feature>
<evidence type="ECO:0000259" key="2">
    <source>
        <dbReference type="PROSITE" id="PS51444"/>
    </source>
</evidence>
<protein>
    <recommendedName>
        <fullName evidence="2">FH2 domain-containing protein</fullName>
    </recommendedName>
</protein>
<feature type="region of interest" description="Disordered" evidence="1">
    <location>
        <begin position="1"/>
        <end position="21"/>
    </location>
</feature>
<dbReference type="Pfam" id="PF02181">
    <property type="entry name" value="FH2"/>
    <property type="match status" value="1"/>
</dbReference>
<feature type="compositionally biased region" description="Basic and acidic residues" evidence="1">
    <location>
        <begin position="519"/>
        <end position="531"/>
    </location>
</feature>